<name>A0A4Y2U382_ARAVE</name>
<comment type="caution">
    <text evidence="3">The sequence shown here is derived from an EMBL/GenBank/DDBJ whole genome shotgun (WGS) entry which is preliminary data.</text>
</comment>
<feature type="compositionally biased region" description="Basic residues" evidence="1">
    <location>
        <begin position="1"/>
        <end position="10"/>
    </location>
</feature>
<dbReference type="Proteomes" id="UP000499080">
    <property type="component" value="Unassembled WGS sequence"/>
</dbReference>
<evidence type="ECO:0000256" key="2">
    <source>
        <dbReference type="SAM" id="Phobius"/>
    </source>
</evidence>
<feature type="region of interest" description="Disordered" evidence="1">
    <location>
        <begin position="1"/>
        <end position="30"/>
    </location>
</feature>
<reference evidence="3 4" key="1">
    <citation type="journal article" date="2019" name="Sci. Rep.">
        <title>Orb-weaving spider Araneus ventricosus genome elucidates the spidroin gene catalogue.</title>
        <authorList>
            <person name="Kono N."/>
            <person name="Nakamura H."/>
            <person name="Ohtoshi R."/>
            <person name="Moran D.A.P."/>
            <person name="Shinohara A."/>
            <person name="Yoshida Y."/>
            <person name="Fujiwara M."/>
            <person name="Mori M."/>
            <person name="Tomita M."/>
            <person name="Arakawa K."/>
        </authorList>
    </citation>
    <scope>NUCLEOTIDE SEQUENCE [LARGE SCALE GENOMIC DNA]</scope>
</reference>
<organism evidence="3 4">
    <name type="scientific">Araneus ventricosus</name>
    <name type="common">Orbweaver spider</name>
    <name type="synonym">Epeira ventricosa</name>
    <dbReference type="NCBI Taxonomy" id="182803"/>
    <lineage>
        <taxon>Eukaryota</taxon>
        <taxon>Metazoa</taxon>
        <taxon>Ecdysozoa</taxon>
        <taxon>Arthropoda</taxon>
        <taxon>Chelicerata</taxon>
        <taxon>Arachnida</taxon>
        <taxon>Araneae</taxon>
        <taxon>Araneomorphae</taxon>
        <taxon>Entelegynae</taxon>
        <taxon>Araneoidea</taxon>
        <taxon>Araneidae</taxon>
        <taxon>Araneus</taxon>
    </lineage>
</organism>
<evidence type="ECO:0000313" key="4">
    <source>
        <dbReference type="Proteomes" id="UP000499080"/>
    </source>
</evidence>
<feature type="compositionally biased region" description="Polar residues" evidence="1">
    <location>
        <begin position="11"/>
        <end position="30"/>
    </location>
</feature>
<evidence type="ECO:0000256" key="1">
    <source>
        <dbReference type="SAM" id="MobiDB-lite"/>
    </source>
</evidence>
<keyword evidence="2" id="KW-0812">Transmembrane</keyword>
<sequence>MYPVSRKSRPHIQSGSQNTRPHIQSGSCVEQQVTTPYGKFPVASSKDRELRPNSSKYPWHIEAWCTLAFFLEYSMYPVSRNTRPHIQRASRVGLKATTPYGKFPVTRSKDRVFETQLHQSSVAYIGLMLVSLLSGMVYVPSFTEYPS</sequence>
<gene>
    <name evidence="3" type="ORF">AVEN_83503_1</name>
</gene>
<protein>
    <submittedName>
        <fullName evidence="3">Uncharacterized protein</fullName>
    </submittedName>
</protein>
<dbReference type="EMBL" id="BGPR01033503">
    <property type="protein sequence ID" value="GBO07465.1"/>
    <property type="molecule type" value="Genomic_DNA"/>
</dbReference>
<keyword evidence="2" id="KW-0472">Membrane</keyword>
<proteinExistence type="predicted"/>
<dbReference type="AlphaFoldDB" id="A0A4Y2U382"/>
<keyword evidence="4" id="KW-1185">Reference proteome</keyword>
<keyword evidence="2" id="KW-1133">Transmembrane helix</keyword>
<evidence type="ECO:0000313" key="3">
    <source>
        <dbReference type="EMBL" id="GBO07465.1"/>
    </source>
</evidence>
<feature type="transmembrane region" description="Helical" evidence="2">
    <location>
        <begin position="121"/>
        <end position="139"/>
    </location>
</feature>
<accession>A0A4Y2U382</accession>